<organism evidence="1 2">
    <name type="scientific">Nitrolancea hollandica Lb</name>
    <dbReference type="NCBI Taxonomy" id="1129897"/>
    <lineage>
        <taxon>Bacteria</taxon>
        <taxon>Pseudomonadati</taxon>
        <taxon>Thermomicrobiota</taxon>
        <taxon>Thermomicrobia</taxon>
        <taxon>Sphaerobacterales</taxon>
        <taxon>Sphaerobacterineae</taxon>
        <taxon>Sphaerobacteraceae</taxon>
        <taxon>Nitrolancea</taxon>
    </lineage>
</organism>
<proteinExistence type="predicted"/>
<dbReference type="CDD" id="cd10451">
    <property type="entry name" value="GIY-YIG_LuxR_like"/>
    <property type="match status" value="1"/>
</dbReference>
<evidence type="ECO:0000313" key="2">
    <source>
        <dbReference type="Proteomes" id="UP000004221"/>
    </source>
</evidence>
<dbReference type="EMBL" id="CAGS01000362">
    <property type="protein sequence ID" value="CCF84954.1"/>
    <property type="molecule type" value="Genomic_DNA"/>
</dbReference>
<evidence type="ECO:0008006" key="3">
    <source>
        <dbReference type="Google" id="ProtNLM"/>
    </source>
</evidence>
<dbReference type="OrthoDB" id="9789954at2"/>
<dbReference type="Gene3D" id="3.40.1440.10">
    <property type="entry name" value="GIY-YIG endonuclease"/>
    <property type="match status" value="1"/>
</dbReference>
<reference evidence="1 2" key="1">
    <citation type="journal article" date="2012" name="ISME J.">
        <title>Nitrification expanded: discovery, physiology and genomics of a nitrite-oxidizing bacterium from the phylum Chloroflexi.</title>
        <authorList>
            <person name="Sorokin D.Y."/>
            <person name="Lucker S."/>
            <person name="Vejmelkova D."/>
            <person name="Kostrikina N.A."/>
            <person name="Kleerebezem R."/>
            <person name="Rijpstra W.I."/>
            <person name="Damste J.S."/>
            <person name="Le Paslier D."/>
            <person name="Muyzer G."/>
            <person name="Wagner M."/>
            <person name="van Loosdrecht M.C."/>
            <person name="Daims H."/>
        </authorList>
    </citation>
    <scope>NUCLEOTIDE SEQUENCE [LARGE SCALE GENOMIC DNA]</scope>
    <source>
        <strain evidence="2">none</strain>
    </source>
</reference>
<protein>
    <recommendedName>
        <fullName evidence="3">GIY-YIG domain-containing protein</fullName>
    </recommendedName>
</protein>
<dbReference type="Proteomes" id="UP000004221">
    <property type="component" value="Unassembled WGS sequence"/>
</dbReference>
<comment type="caution">
    <text evidence="1">The sequence shown here is derived from an EMBL/GenBank/DDBJ whole genome shotgun (WGS) entry which is preliminary data.</text>
</comment>
<dbReference type="RefSeq" id="WP_008479514.1">
    <property type="nucleotide sequence ID" value="NZ_CAGS01000362.1"/>
</dbReference>
<name>I4EJU2_9BACT</name>
<sequence>MNDQVRRKELRAQYKQTHPEAGVYRIINHENSKVLLSSSPNLASVRNRLAFAKSTNSPGALDQRLRDDIRRFGIDAFSLEILEVLETKPEMTPAEIRDDLAVLEELWRERQDPLLLY</sequence>
<dbReference type="AlphaFoldDB" id="I4EJU2"/>
<dbReference type="InterPro" id="IPR035901">
    <property type="entry name" value="GIY-YIG_endonuc_sf"/>
</dbReference>
<keyword evidence="2" id="KW-1185">Reference proteome</keyword>
<evidence type="ECO:0000313" key="1">
    <source>
        <dbReference type="EMBL" id="CCF84954.1"/>
    </source>
</evidence>
<gene>
    <name evidence="1" type="ORF">NITHO_4240007</name>
</gene>
<accession>I4EJU2</accession>